<dbReference type="SUPFAM" id="SSF53850">
    <property type="entry name" value="Periplasmic binding protein-like II"/>
    <property type="match status" value="1"/>
</dbReference>
<keyword evidence="3 6" id="KW-0238">DNA-binding</keyword>
<dbReference type="OrthoDB" id="570111at2"/>
<evidence type="ECO:0000256" key="3">
    <source>
        <dbReference type="ARBA" id="ARBA00023125"/>
    </source>
</evidence>
<evidence type="ECO:0000256" key="2">
    <source>
        <dbReference type="ARBA" id="ARBA00023015"/>
    </source>
</evidence>
<accession>A0A4R7NZI9</accession>
<dbReference type="PANTHER" id="PTHR30537:SF3">
    <property type="entry name" value="TRANSCRIPTIONAL REGULATORY PROTEIN"/>
    <property type="match status" value="1"/>
</dbReference>
<dbReference type="PANTHER" id="PTHR30537">
    <property type="entry name" value="HTH-TYPE TRANSCRIPTIONAL REGULATOR"/>
    <property type="match status" value="1"/>
</dbReference>
<dbReference type="InterPro" id="IPR058163">
    <property type="entry name" value="LysR-type_TF_proteobact-type"/>
</dbReference>
<protein>
    <submittedName>
        <fullName evidence="6">DNA-binding transcriptional LysR family regulator</fullName>
    </submittedName>
</protein>
<reference evidence="6 7" key="1">
    <citation type="submission" date="2019-03" db="EMBL/GenBank/DDBJ databases">
        <title>Genomic Encyclopedia of Type Strains, Phase IV (KMG-IV): sequencing the most valuable type-strain genomes for metagenomic binning, comparative biology and taxonomic classification.</title>
        <authorList>
            <person name="Goeker M."/>
        </authorList>
    </citation>
    <scope>NUCLEOTIDE SEQUENCE [LARGE SCALE GENOMIC DNA]</scope>
    <source>
        <strain evidence="6 7">DSM 26377</strain>
    </source>
</reference>
<dbReference type="RefSeq" id="WP_133882591.1">
    <property type="nucleotide sequence ID" value="NZ_MWIN01000019.1"/>
</dbReference>
<dbReference type="GO" id="GO:0003700">
    <property type="term" value="F:DNA-binding transcription factor activity"/>
    <property type="evidence" value="ECO:0007669"/>
    <property type="project" value="InterPro"/>
</dbReference>
<dbReference type="EMBL" id="SOBT01000010">
    <property type="protein sequence ID" value="TDU26372.1"/>
    <property type="molecule type" value="Genomic_DNA"/>
</dbReference>
<dbReference type="InterPro" id="IPR036390">
    <property type="entry name" value="WH_DNA-bd_sf"/>
</dbReference>
<dbReference type="GO" id="GO:0043565">
    <property type="term" value="F:sequence-specific DNA binding"/>
    <property type="evidence" value="ECO:0007669"/>
    <property type="project" value="TreeGrafter"/>
</dbReference>
<feature type="domain" description="HTH lysR-type" evidence="5">
    <location>
        <begin position="1"/>
        <end position="58"/>
    </location>
</feature>
<comment type="caution">
    <text evidence="6">The sequence shown here is derived from an EMBL/GenBank/DDBJ whole genome shotgun (WGS) entry which is preliminary data.</text>
</comment>
<sequence length="295" mass="32915">MRWDDLQFVLAVEREGGLAGAARVLEINYSTAHRRLAQIEEAVGVRLFTRRRDGYHLASSARELAEAARRIEAEVLALERRVVGSDTKLQGTIRVSTSQLMGLYVLPQMFERFAVKFPGVGVEVSITDDLANLKHSDADVVIRATASPPSYLTGINMGPVSFAGYTRKDTAVRAKPASAYEWIDFVSKRGASPISRWLRTINPDAECRYRFDSAAALYEAAGAGLGAAVLPCLVGEFRAELTRITDIRSEPDFNLWILTHGDLRKSARVRSFMRFFRAELETFLSRMPQRASGRR</sequence>
<name>A0A4R7NZI9_9GAMM</name>
<dbReference type="Proteomes" id="UP000295341">
    <property type="component" value="Unassembled WGS sequence"/>
</dbReference>
<comment type="similarity">
    <text evidence="1">Belongs to the LysR transcriptional regulatory family.</text>
</comment>
<dbReference type="GO" id="GO:0006351">
    <property type="term" value="P:DNA-templated transcription"/>
    <property type="evidence" value="ECO:0007669"/>
    <property type="project" value="TreeGrafter"/>
</dbReference>
<evidence type="ECO:0000313" key="7">
    <source>
        <dbReference type="Proteomes" id="UP000295341"/>
    </source>
</evidence>
<evidence type="ECO:0000256" key="1">
    <source>
        <dbReference type="ARBA" id="ARBA00009437"/>
    </source>
</evidence>
<evidence type="ECO:0000313" key="6">
    <source>
        <dbReference type="EMBL" id="TDU26372.1"/>
    </source>
</evidence>
<keyword evidence="4" id="KW-0804">Transcription</keyword>
<dbReference type="InterPro" id="IPR036388">
    <property type="entry name" value="WH-like_DNA-bd_sf"/>
</dbReference>
<evidence type="ECO:0000259" key="5">
    <source>
        <dbReference type="PROSITE" id="PS50931"/>
    </source>
</evidence>
<evidence type="ECO:0000256" key="4">
    <source>
        <dbReference type="ARBA" id="ARBA00023163"/>
    </source>
</evidence>
<keyword evidence="2" id="KW-0805">Transcription regulation</keyword>
<dbReference type="Pfam" id="PF00126">
    <property type="entry name" value="HTH_1"/>
    <property type="match status" value="1"/>
</dbReference>
<proteinExistence type="inferred from homology"/>
<organism evidence="6 7">
    <name type="scientific">Panacagrimonas perspica</name>
    <dbReference type="NCBI Taxonomy" id="381431"/>
    <lineage>
        <taxon>Bacteria</taxon>
        <taxon>Pseudomonadati</taxon>
        <taxon>Pseudomonadota</taxon>
        <taxon>Gammaproteobacteria</taxon>
        <taxon>Nevskiales</taxon>
        <taxon>Nevskiaceae</taxon>
        <taxon>Panacagrimonas</taxon>
    </lineage>
</organism>
<dbReference type="SUPFAM" id="SSF46785">
    <property type="entry name" value="Winged helix' DNA-binding domain"/>
    <property type="match status" value="1"/>
</dbReference>
<dbReference type="InterPro" id="IPR000847">
    <property type="entry name" value="LysR_HTH_N"/>
</dbReference>
<dbReference type="AlphaFoldDB" id="A0A4R7NZI9"/>
<dbReference type="InterPro" id="IPR005119">
    <property type="entry name" value="LysR_subst-bd"/>
</dbReference>
<gene>
    <name evidence="6" type="ORF">DFR24_3393</name>
</gene>
<dbReference type="Pfam" id="PF03466">
    <property type="entry name" value="LysR_substrate"/>
    <property type="match status" value="1"/>
</dbReference>
<dbReference type="PROSITE" id="PS50931">
    <property type="entry name" value="HTH_LYSR"/>
    <property type="match status" value="1"/>
</dbReference>
<keyword evidence="7" id="KW-1185">Reference proteome</keyword>
<dbReference type="Gene3D" id="3.40.190.290">
    <property type="match status" value="1"/>
</dbReference>
<dbReference type="Gene3D" id="1.10.10.10">
    <property type="entry name" value="Winged helix-like DNA-binding domain superfamily/Winged helix DNA-binding domain"/>
    <property type="match status" value="1"/>
</dbReference>